<dbReference type="PANTHER" id="PTHR38481:SF1">
    <property type="entry name" value="HYALURONATE LYASE"/>
    <property type="match status" value="1"/>
</dbReference>
<accession>A0A060BYW8</accession>
<dbReference type="Pfam" id="PF02884">
    <property type="entry name" value="Lyase_8_C"/>
    <property type="match status" value="1"/>
</dbReference>
<dbReference type="InterPro" id="IPR011013">
    <property type="entry name" value="Gal_mutarotase_sf_dom"/>
</dbReference>
<dbReference type="Pfam" id="PF02278">
    <property type="entry name" value="Lyase_8"/>
    <property type="match status" value="1"/>
</dbReference>
<feature type="domain" description="Polysaccharide lyase family 8 C-terminal" evidence="3">
    <location>
        <begin position="106"/>
        <end position="132"/>
    </location>
</feature>
<evidence type="ECO:0000313" key="4">
    <source>
        <dbReference type="EMBL" id="AIA85701.1"/>
    </source>
</evidence>
<dbReference type="GO" id="GO:0005975">
    <property type="term" value="P:carbohydrate metabolic process"/>
    <property type="evidence" value="ECO:0007669"/>
    <property type="project" value="InterPro"/>
</dbReference>
<dbReference type="InterPro" id="IPR014718">
    <property type="entry name" value="GH-type_carb-bd"/>
</dbReference>
<feature type="domain" description="Polysaccharide lyase family 8 central" evidence="2">
    <location>
        <begin position="15"/>
        <end position="90"/>
    </location>
</feature>
<reference evidence="4" key="1">
    <citation type="journal article" date="2013" name="Environ. Microbiol.">
        <title>Seasonally variable intestinal metagenomes of the red palm weevil (Rhynchophorus ferrugineus).</title>
        <authorList>
            <person name="Jia S."/>
            <person name="Zhang X."/>
            <person name="Zhang G."/>
            <person name="Yin A."/>
            <person name="Zhang S."/>
            <person name="Li F."/>
            <person name="Wang L."/>
            <person name="Zhao D."/>
            <person name="Yun Q."/>
            <person name="Tala"/>
            <person name="Wang J."/>
            <person name="Sun G."/>
            <person name="Baabdullah M."/>
            <person name="Yu X."/>
            <person name="Hu S."/>
            <person name="Al-Mssallem I.S."/>
            <person name="Yu J."/>
        </authorList>
    </citation>
    <scope>NUCLEOTIDE SEQUENCE</scope>
</reference>
<name>A0A060BYW8_9BACI</name>
<dbReference type="InterPro" id="IPR004103">
    <property type="entry name" value="Lyase_8_C"/>
</dbReference>
<organism evidence="4">
    <name type="scientific">uncultured Bacillus sp</name>
    <dbReference type="NCBI Taxonomy" id="83428"/>
    <lineage>
        <taxon>Bacteria</taxon>
        <taxon>Bacillati</taxon>
        <taxon>Bacillota</taxon>
        <taxon>Bacilli</taxon>
        <taxon>Bacillales</taxon>
        <taxon>Bacillaceae</taxon>
        <taxon>Bacillus</taxon>
        <taxon>environmental samples</taxon>
    </lineage>
</organism>
<dbReference type="AlphaFoldDB" id="A0A060BYW8"/>
<dbReference type="InterPro" id="IPR011071">
    <property type="entry name" value="Lyase_8-like_C"/>
</dbReference>
<dbReference type="EMBL" id="KF118440">
    <property type="protein sequence ID" value="AIA85701.1"/>
    <property type="molecule type" value="Genomic_DNA"/>
</dbReference>
<dbReference type="PANTHER" id="PTHR38481">
    <property type="entry name" value="HYALURONATE LYASE"/>
    <property type="match status" value="1"/>
</dbReference>
<dbReference type="GO" id="GO:0016829">
    <property type="term" value="F:lyase activity"/>
    <property type="evidence" value="ECO:0007669"/>
    <property type="project" value="UniProtKB-KW"/>
</dbReference>
<protein>
    <submittedName>
        <fullName evidence="4">CAZy families PL8 protein</fullName>
    </submittedName>
</protein>
<dbReference type="Gene3D" id="2.60.220.10">
    <property type="entry name" value="Polysaccharide lyase family 8-like, C-terminal"/>
    <property type="match status" value="1"/>
</dbReference>
<dbReference type="InterPro" id="IPR038970">
    <property type="entry name" value="Lyase_8"/>
</dbReference>
<keyword evidence="1" id="KW-0456">Lyase</keyword>
<evidence type="ECO:0000259" key="2">
    <source>
        <dbReference type="Pfam" id="PF02278"/>
    </source>
</evidence>
<dbReference type="SUPFAM" id="SSF74650">
    <property type="entry name" value="Galactose mutarotase-like"/>
    <property type="match status" value="1"/>
</dbReference>
<dbReference type="GO" id="GO:0030246">
    <property type="term" value="F:carbohydrate binding"/>
    <property type="evidence" value="ECO:0007669"/>
    <property type="project" value="InterPro"/>
</dbReference>
<dbReference type="Gene3D" id="2.70.98.10">
    <property type="match status" value="1"/>
</dbReference>
<dbReference type="SUPFAM" id="SSF49863">
    <property type="entry name" value="Hyaluronate lyase-like, C-terminal domain"/>
    <property type="match status" value="1"/>
</dbReference>
<sequence>MDGKEVLPREGRLAAKCSWIHFEGVNEKTAVGYYFPGTSAVNLLRETREGSWTDINVCPEGLLRRSYFTLWTDHGKNPSDATYAYVLLPGRNVSETEQYAKEPTTEILINSPKVQAVHHKSENVTGWNFWDAS</sequence>
<feature type="non-terminal residue" evidence="4">
    <location>
        <position position="133"/>
    </location>
</feature>
<proteinExistence type="predicted"/>
<evidence type="ECO:0000259" key="3">
    <source>
        <dbReference type="Pfam" id="PF02884"/>
    </source>
</evidence>
<dbReference type="InterPro" id="IPR003159">
    <property type="entry name" value="Lyase_8_central_dom"/>
</dbReference>
<dbReference type="GO" id="GO:0005576">
    <property type="term" value="C:extracellular region"/>
    <property type="evidence" value="ECO:0007669"/>
    <property type="project" value="InterPro"/>
</dbReference>
<evidence type="ECO:0000256" key="1">
    <source>
        <dbReference type="ARBA" id="ARBA00023239"/>
    </source>
</evidence>